<dbReference type="InterPro" id="IPR039647">
    <property type="entry name" value="EF_hand_pair_protein_CML-like"/>
</dbReference>
<keyword evidence="1" id="KW-0479">Metal-binding</keyword>
<dbReference type="PROSITE" id="PS00018">
    <property type="entry name" value="EF_HAND_1"/>
    <property type="match status" value="3"/>
</dbReference>
<dbReference type="FunFam" id="1.10.238.10:FF:000001">
    <property type="entry name" value="Calmodulin 1"/>
    <property type="match status" value="1"/>
</dbReference>
<protein>
    <recommendedName>
        <fullName evidence="4">EF-hand domain-containing protein</fullName>
    </recommendedName>
</protein>
<evidence type="ECO:0000313" key="6">
    <source>
        <dbReference type="Proteomes" id="UP000243459"/>
    </source>
</evidence>
<dbReference type="SUPFAM" id="SSF47473">
    <property type="entry name" value="EF-hand"/>
    <property type="match status" value="1"/>
</dbReference>
<dbReference type="InterPro" id="IPR018247">
    <property type="entry name" value="EF_Hand_1_Ca_BS"/>
</dbReference>
<evidence type="ECO:0000259" key="4">
    <source>
        <dbReference type="PROSITE" id="PS50222"/>
    </source>
</evidence>
<evidence type="ECO:0000256" key="2">
    <source>
        <dbReference type="ARBA" id="ARBA00022737"/>
    </source>
</evidence>
<proteinExistence type="predicted"/>
<dbReference type="PROSITE" id="PS50222">
    <property type="entry name" value="EF_HAND_2"/>
    <property type="match status" value="4"/>
</dbReference>
<dbReference type="PANTHER" id="PTHR10891">
    <property type="entry name" value="EF-HAND CALCIUM-BINDING DOMAIN CONTAINING PROTEIN"/>
    <property type="match status" value="1"/>
</dbReference>
<dbReference type="Proteomes" id="UP000243459">
    <property type="component" value="Chromosome 5"/>
</dbReference>
<reference evidence="6" key="1">
    <citation type="journal article" date="2017" name="Nat. Commun.">
        <title>The asparagus genome sheds light on the origin and evolution of a young Y chromosome.</title>
        <authorList>
            <person name="Harkess A."/>
            <person name="Zhou J."/>
            <person name="Xu C."/>
            <person name="Bowers J.E."/>
            <person name="Van der Hulst R."/>
            <person name="Ayyampalayam S."/>
            <person name="Mercati F."/>
            <person name="Riccardi P."/>
            <person name="McKain M.R."/>
            <person name="Kakrana A."/>
            <person name="Tang H."/>
            <person name="Ray J."/>
            <person name="Groenendijk J."/>
            <person name="Arikit S."/>
            <person name="Mathioni S.M."/>
            <person name="Nakano M."/>
            <person name="Shan H."/>
            <person name="Telgmann-Rauber A."/>
            <person name="Kanno A."/>
            <person name="Yue Z."/>
            <person name="Chen H."/>
            <person name="Li W."/>
            <person name="Chen Y."/>
            <person name="Xu X."/>
            <person name="Zhang Y."/>
            <person name="Luo S."/>
            <person name="Chen H."/>
            <person name="Gao J."/>
            <person name="Mao Z."/>
            <person name="Pires J.C."/>
            <person name="Luo M."/>
            <person name="Kudrna D."/>
            <person name="Wing R.A."/>
            <person name="Meyers B.C."/>
            <person name="Yi K."/>
            <person name="Kong H."/>
            <person name="Lavrijsen P."/>
            <person name="Sunseri F."/>
            <person name="Falavigna A."/>
            <person name="Ye Y."/>
            <person name="Leebens-Mack J.H."/>
            <person name="Chen G."/>
        </authorList>
    </citation>
    <scope>NUCLEOTIDE SEQUENCE [LARGE SCALE GENOMIC DNA]</scope>
    <source>
        <strain evidence="6">cv. DH0086</strain>
    </source>
</reference>
<evidence type="ECO:0000256" key="1">
    <source>
        <dbReference type="ARBA" id="ARBA00022723"/>
    </source>
</evidence>
<dbReference type="InterPro" id="IPR002048">
    <property type="entry name" value="EF_hand_dom"/>
</dbReference>
<keyword evidence="6" id="KW-1185">Reference proteome</keyword>
<dbReference type="AlphaFoldDB" id="A0A5P1EUW3"/>
<dbReference type="Gramene" id="ONK67900">
    <property type="protein sequence ID" value="ONK67900"/>
    <property type="gene ID" value="A4U43_C05F4960"/>
</dbReference>
<dbReference type="CDD" id="cd00051">
    <property type="entry name" value="EFh"/>
    <property type="match status" value="1"/>
</dbReference>
<feature type="domain" description="EF-hand" evidence="4">
    <location>
        <begin position="39"/>
        <end position="74"/>
    </location>
</feature>
<dbReference type="SMART" id="SM00054">
    <property type="entry name" value="EFh"/>
    <property type="match status" value="4"/>
</dbReference>
<feature type="domain" description="EF-hand" evidence="4">
    <location>
        <begin position="76"/>
        <end position="111"/>
    </location>
</feature>
<dbReference type="Pfam" id="PF13499">
    <property type="entry name" value="EF-hand_7"/>
    <property type="match status" value="2"/>
</dbReference>
<dbReference type="Gene3D" id="1.10.238.10">
    <property type="entry name" value="EF-hand"/>
    <property type="match status" value="2"/>
</dbReference>
<feature type="domain" description="EF-hand" evidence="4">
    <location>
        <begin position="112"/>
        <end position="142"/>
    </location>
</feature>
<dbReference type="InterPro" id="IPR011992">
    <property type="entry name" value="EF-hand-dom_pair"/>
</dbReference>
<dbReference type="OMA" id="DECVASH"/>
<name>A0A5P1EUW3_ASPOF</name>
<dbReference type="EMBL" id="CM007385">
    <property type="protein sequence ID" value="ONK67900.1"/>
    <property type="molecule type" value="Genomic_DNA"/>
</dbReference>
<organism evidence="5 6">
    <name type="scientific">Asparagus officinalis</name>
    <name type="common">Garden asparagus</name>
    <dbReference type="NCBI Taxonomy" id="4686"/>
    <lineage>
        <taxon>Eukaryota</taxon>
        <taxon>Viridiplantae</taxon>
        <taxon>Streptophyta</taxon>
        <taxon>Embryophyta</taxon>
        <taxon>Tracheophyta</taxon>
        <taxon>Spermatophyta</taxon>
        <taxon>Magnoliopsida</taxon>
        <taxon>Liliopsida</taxon>
        <taxon>Asparagales</taxon>
        <taxon>Asparagaceae</taxon>
        <taxon>Asparagoideae</taxon>
        <taxon>Asparagus</taxon>
    </lineage>
</organism>
<evidence type="ECO:0000313" key="5">
    <source>
        <dbReference type="EMBL" id="ONK67900.1"/>
    </source>
</evidence>
<dbReference type="OrthoDB" id="26525at2759"/>
<accession>A0A5P1EUW3</accession>
<evidence type="ECO:0000256" key="3">
    <source>
        <dbReference type="ARBA" id="ARBA00022837"/>
    </source>
</evidence>
<sequence>MASCLTKFEQIFNRFDANGDGKLSPSELRSLLRSISQELSPEEAEAVVESTDLNGDGLLDINEFAKFVGDRRETEGEEMELREAFEMYVMKDEGYITANSLKRMLSRLGTPRAIEECMGMICRFDGNGDGVLSFDEFKAMMI</sequence>
<keyword evidence="2" id="KW-0677">Repeat</keyword>
<keyword evidence="3" id="KW-0106">Calcium</keyword>
<dbReference type="GO" id="GO:0005509">
    <property type="term" value="F:calcium ion binding"/>
    <property type="evidence" value="ECO:0007669"/>
    <property type="project" value="InterPro"/>
</dbReference>
<gene>
    <name evidence="5" type="ORF">A4U43_C05F4960</name>
</gene>
<feature type="domain" description="EF-hand" evidence="4">
    <location>
        <begin position="3"/>
        <end position="38"/>
    </location>
</feature>